<protein>
    <submittedName>
        <fullName evidence="1">Uncharacterized protein</fullName>
    </submittedName>
</protein>
<gene>
    <name evidence="1" type="ordered locus">BN4_10644</name>
</gene>
<evidence type="ECO:0000313" key="2">
    <source>
        <dbReference type="Proteomes" id="UP000011724"/>
    </source>
</evidence>
<dbReference type="BioCyc" id="DPIE1322246:BN4_RS03300-MONOMER"/>
<dbReference type="Proteomes" id="UP000011724">
    <property type="component" value="Chromosome"/>
</dbReference>
<dbReference type="eggNOG" id="ENOG50318N3">
    <property type="taxonomic scope" value="Bacteria"/>
</dbReference>
<dbReference type="AlphaFoldDB" id="M1WJH0"/>
<reference evidence="2" key="2">
    <citation type="journal article" date="2013" name="Stand. Genomic Sci.">
        <title>Complete genome sequence of Desulfocapsa sulfexigens, a marine deltaproteobacterium specialized in disproportionating inorganic sulfur compounds.</title>
        <authorList>
            <person name="Finster K.W."/>
            <person name="Kjeldsen K.U."/>
            <person name="Kube M."/>
            <person name="Reinhardt R."/>
            <person name="Mussmann M."/>
            <person name="Amann R."/>
            <person name="Schreiber L."/>
        </authorList>
    </citation>
    <scope>NUCLEOTIDE SEQUENCE [LARGE SCALE GENOMIC DNA]</scope>
    <source>
        <strain evidence="2">DSM 10523 / SB164P1</strain>
    </source>
</reference>
<proteinExistence type="predicted"/>
<evidence type="ECO:0000313" key="1">
    <source>
        <dbReference type="EMBL" id="CCH47881.1"/>
    </source>
</evidence>
<organism evidence="1 2">
    <name type="scientific">Pseudodesulfovibrio piezophilus (strain DSM 21447 / JCM 15486 / C1TLV30)</name>
    <name type="common">Desulfovibrio piezophilus</name>
    <dbReference type="NCBI Taxonomy" id="1322246"/>
    <lineage>
        <taxon>Bacteria</taxon>
        <taxon>Pseudomonadati</taxon>
        <taxon>Thermodesulfobacteriota</taxon>
        <taxon>Desulfovibrionia</taxon>
        <taxon>Desulfovibrionales</taxon>
        <taxon>Desulfovibrionaceae</taxon>
    </lineage>
</organism>
<accession>M1WJH0</accession>
<reference evidence="1 2" key="1">
    <citation type="journal article" date="2013" name="PLoS ONE">
        <title>The first genomic and proteomic characterization of a deep-sea sulfate reducer: insights into the piezophilic lifestyle of Desulfovibrio piezophilus.</title>
        <authorList>
            <person name="Pradel N."/>
            <person name="Ji B."/>
            <person name="Gimenez G."/>
            <person name="Talla E."/>
            <person name="Lenoble P."/>
            <person name="Garel M."/>
            <person name="Tamburini C."/>
            <person name="Fourquet P."/>
            <person name="Lebrun R."/>
            <person name="Bertin P."/>
            <person name="Denis Y."/>
            <person name="Pophillat M."/>
            <person name="Barbe V."/>
            <person name="Ollivier B."/>
            <person name="Dolla A."/>
        </authorList>
    </citation>
    <scope>NUCLEOTIDE SEQUENCE [LARGE SCALE GENOMIC DNA]</scope>
    <source>
        <strain evidence="2">DSM 10523 / SB164P1</strain>
    </source>
</reference>
<dbReference type="OrthoDB" id="9830077at2"/>
<dbReference type="STRING" id="1322246.BN4_10644"/>
<name>M1WJH0_PSEP2</name>
<dbReference type="RefSeq" id="WP_015413935.1">
    <property type="nucleotide sequence ID" value="NC_020409.1"/>
</dbReference>
<dbReference type="HOGENOM" id="CLU_1088717_0_0_7"/>
<dbReference type="KEGG" id="dpi:BN4_10644"/>
<dbReference type="EMBL" id="FO203427">
    <property type="protein sequence ID" value="CCH47881.1"/>
    <property type="molecule type" value="Genomic_DNA"/>
</dbReference>
<dbReference type="PATRIC" id="fig|879567.3.peg.664"/>
<sequence length="255" mass="28644">MSERSKLNTFVGRKGESWSGVNLDVLPEINFEAIEGQTGLKLNEDIREGIKRALAGYVCQLRGCVDRPLADERKELLKHVEKACRLLESFLEWDSPGTLGEDEYDPIKLYLYEHVRPSVNCFVDRGEGDGFPRLVVKECKLFDDEVGEIALDGKNVSDYLALCRKKIMDERSLPYPSGRPENFAIERCLKWLQKYYHKAGGEGRGAKRSDGAGFSGPFLTFAKLFLDYTKKPLGLTGNPFAESTLGALVINNLKL</sequence>
<keyword evidence="2" id="KW-1185">Reference proteome</keyword>